<evidence type="ECO:0000256" key="5">
    <source>
        <dbReference type="ARBA" id="ARBA00023136"/>
    </source>
</evidence>
<keyword evidence="9" id="KW-1185">Reference proteome</keyword>
<accession>A0A0G4GPB1</accession>
<keyword evidence="5 7" id="KW-0472">Membrane</keyword>
<dbReference type="Pfam" id="PF01988">
    <property type="entry name" value="VIT1"/>
    <property type="match status" value="1"/>
</dbReference>
<protein>
    <submittedName>
        <fullName evidence="8">Uncharacterized protein</fullName>
    </submittedName>
</protein>
<evidence type="ECO:0000256" key="6">
    <source>
        <dbReference type="SAM" id="MobiDB-lite"/>
    </source>
</evidence>
<dbReference type="GO" id="GO:0012505">
    <property type="term" value="C:endomembrane system"/>
    <property type="evidence" value="ECO:0007669"/>
    <property type="project" value="UniProtKB-SubCell"/>
</dbReference>
<evidence type="ECO:0000313" key="8">
    <source>
        <dbReference type="EMBL" id="CEM32012.1"/>
    </source>
</evidence>
<evidence type="ECO:0000256" key="2">
    <source>
        <dbReference type="ARBA" id="ARBA00007049"/>
    </source>
</evidence>
<keyword evidence="4 7" id="KW-1133">Transmembrane helix</keyword>
<organism evidence="8 9">
    <name type="scientific">Vitrella brassicaformis (strain CCMP3155)</name>
    <dbReference type="NCBI Taxonomy" id="1169540"/>
    <lineage>
        <taxon>Eukaryota</taxon>
        <taxon>Sar</taxon>
        <taxon>Alveolata</taxon>
        <taxon>Colpodellida</taxon>
        <taxon>Vitrellaceae</taxon>
        <taxon>Vitrella</taxon>
    </lineage>
</organism>
<reference evidence="8 9" key="1">
    <citation type="submission" date="2014-11" db="EMBL/GenBank/DDBJ databases">
        <authorList>
            <person name="Zhu J."/>
            <person name="Qi W."/>
            <person name="Song R."/>
        </authorList>
    </citation>
    <scope>NUCLEOTIDE SEQUENCE [LARGE SCALE GENOMIC DNA]</scope>
</reference>
<feature type="transmembrane region" description="Helical" evidence="7">
    <location>
        <begin position="382"/>
        <end position="404"/>
    </location>
</feature>
<evidence type="ECO:0000313" key="9">
    <source>
        <dbReference type="Proteomes" id="UP000041254"/>
    </source>
</evidence>
<feature type="region of interest" description="Disordered" evidence="6">
    <location>
        <begin position="1"/>
        <end position="36"/>
    </location>
</feature>
<dbReference type="PhylomeDB" id="A0A0G4GPB1"/>
<dbReference type="Proteomes" id="UP000041254">
    <property type="component" value="Unassembled WGS sequence"/>
</dbReference>
<dbReference type="EMBL" id="CDMY01000741">
    <property type="protein sequence ID" value="CEM32012.1"/>
    <property type="molecule type" value="Genomic_DNA"/>
</dbReference>
<gene>
    <name evidence="8" type="ORF">Vbra_10186</name>
</gene>
<feature type="compositionally biased region" description="Polar residues" evidence="6">
    <location>
        <begin position="21"/>
        <end position="34"/>
    </location>
</feature>
<feature type="transmembrane region" description="Helical" evidence="7">
    <location>
        <begin position="130"/>
        <end position="153"/>
    </location>
</feature>
<evidence type="ECO:0000256" key="1">
    <source>
        <dbReference type="ARBA" id="ARBA00004127"/>
    </source>
</evidence>
<proteinExistence type="inferred from homology"/>
<feature type="transmembrane region" description="Helical" evidence="7">
    <location>
        <begin position="293"/>
        <end position="315"/>
    </location>
</feature>
<keyword evidence="3 7" id="KW-0812">Transmembrane</keyword>
<feature type="transmembrane region" description="Helical" evidence="7">
    <location>
        <begin position="262"/>
        <end position="281"/>
    </location>
</feature>
<comment type="subcellular location">
    <subcellularLocation>
        <location evidence="1">Endomembrane system</location>
        <topology evidence="1">Multi-pass membrane protein</topology>
    </subcellularLocation>
</comment>
<dbReference type="GO" id="GO:0005384">
    <property type="term" value="F:manganese ion transmembrane transporter activity"/>
    <property type="evidence" value="ECO:0007669"/>
    <property type="project" value="InterPro"/>
</dbReference>
<sequence>MDLAKGEGTGGATFSWGGRTVSGSTATTSNTPIGNKSGFINEAARAAFYSSNSEQQAIRMSRHAHDQRHKKAKEKVKTPFGAGVVETVRADGVYVVRLDWGRAYLQAADITAEDHAEHHSGEPSEFLKSLVFGGLDGIVTTFAIVATSIGAGLSSGSVILLGIANLVADGLSMGLGDYFSARAEIDYARAEERREKWEMEHYPEGEVAEMIDLYEQNGMTRQDATQVITIMSRYKDFFVKVMMVEELGLTPPDGLASPVKSGLIMCVAFVLFGSVPLVVYGALLSTPISPTDNFIICCACTALTLFLLGMAKGSFIKQGRVMSGLKMVLNGAIATAAGYSIAILIRYLTGSTDHSEIGATGTKRALLRGAGAAGHVGATEQYVGVASSMFMSSGALLLLLHMAWKGGGRMKRDTVGRL</sequence>
<evidence type="ECO:0000256" key="3">
    <source>
        <dbReference type="ARBA" id="ARBA00022692"/>
    </source>
</evidence>
<dbReference type="PANTHER" id="PTHR31851">
    <property type="entry name" value="FE(2+)/MN(2+) TRANSPORTER PCL1"/>
    <property type="match status" value="1"/>
</dbReference>
<dbReference type="CDD" id="cd02434">
    <property type="entry name" value="Nodulin-21_like_3"/>
    <property type="match status" value="1"/>
</dbReference>
<dbReference type="VEuPathDB" id="CryptoDB:Vbra_10186"/>
<name>A0A0G4GPB1_VITBC</name>
<evidence type="ECO:0000256" key="7">
    <source>
        <dbReference type="SAM" id="Phobius"/>
    </source>
</evidence>
<feature type="transmembrane region" description="Helical" evidence="7">
    <location>
        <begin position="327"/>
        <end position="348"/>
    </location>
</feature>
<dbReference type="AlphaFoldDB" id="A0A0G4GPB1"/>
<dbReference type="InParanoid" id="A0A0G4GPB1"/>
<comment type="similarity">
    <text evidence="2">Belongs to the CCC1 family.</text>
</comment>
<dbReference type="OMA" id="TQVITIM"/>
<dbReference type="OrthoDB" id="73465at2759"/>
<evidence type="ECO:0000256" key="4">
    <source>
        <dbReference type="ARBA" id="ARBA00022989"/>
    </source>
</evidence>
<dbReference type="STRING" id="1169540.A0A0G4GPB1"/>
<dbReference type="InterPro" id="IPR008217">
    <property type="entry name" value="Ccc1_fam"/>
</dbReference>
<dbReference type="GO" id="GO:0030026">
    <property type="term" value="P:intracellular manganese ion homeostasis"/>
    <property type="evidence" value="ECO:0007669"/>
    <property type="project" value="InterPro"/>
</dbReference>